<dbReference type="InterPro" id="IPR033989">
    <property type="entry name" value="CD209-like_CTLD"/>
</dbReference>
<dbReference type="InterPro" id="IPR016186">
    <property type="entry name" value="C-type_lectin-like/link_sf"/>
</dbReference>
<sequence length="319" mass="36382">MPQENIYGNISTVQHQMQRIRQESGFPGVDDEDDEADYENIEDSIELKERNPNQTEAFKEEPKTQAATNHNVCGTKSIVFLYVLLIASSVMWVALLALLFVKCTAEIQTLKTLLTEKGSAEIQNLQTLLTEKDSQMRANFENYVSNGTAEIQTLKTLLTEKDSQIVAKFENYISKDSQIIENVTKLENYVYKVCANTCSGSWNLFNGAFYYFSKENKLWKEARTFCQSQNSDLAVINSDEELKYLQDKGPANELWLGLSDSDNEGTWKWLDGRVVEKSLWHNGEPNDSQGKEDCGLLSNGLLNDLRCETKRHWICEKPL</sequence>
<dbReference type="Proteomes" id="UP001230051">
    <property type="component" value="Unassembled WGS sequence"/>
</dbReference>
<keyword evidence="3" id="KW-0812">Transmembrane</keyword>
<protein>
    <submittedName>
        <fullName evidence="5">CD209 antigen-like protein B isoform X9</fullName>
    </submittedName>
</protein>
<evidence type="ECO:0000256" key="2">
    <source>
        <dbReference type="ARBA" id="ARBA00023157"/>
    </source>
</evidence>
<keyword evidence="6" id="KW-1185">Reference proteome</keyword>
<feature type="domain" description="C-type lectin" evidence="4">
    <location>
        <begin position="205"/>
        <end position="316"/>
    </location>
</feature>
<dbReference type="PANTHER" id="PTHR22803">
    <property type="entry name" value="MANNOSE, PHOSPHOLIPASE, LECTIN RECEPTOR RELATED"/>
    <property type="match status" value="1"/>
</dbReference>
<dbReference type="CDD" id="cd03590">
    <property type="entry name" value="CLECT_DC-SIGN_like"/>
    <property type="match status" value="1"/>
</dbReference>
<dbReference type="InterPro" id="IPR016187">
    <property type="entry name" value="CTDL_fold"/>
</dbReference>
<feature type="transmembrane region" description="Helical" evidence="3">
    <location>
        <begin position="79"/>
        <end position="101"/>
    </location>
</feature>
<keyword evidence="2" id="KW-1015">Disulfide bond</keyword>
<keyword evidence="3" id="KW-1133">Transmembrane helix</keyword>
<gene>
    <name evidence="5" type="primary">Cd209d</name>
    <name evidence="5" type="ORF">AOXY_G37627</name>
</gene>
<comment type="caution">
    <text evidence="5">The sequence shown here is derived from an EMBL/GenBank/DDBJ whole genome shotgun (WGS) entry which is preliminary data.</text>
</comment>
<keyword evidence="3" id="KW-0472">Membrane</keyword>
<evidence type="ECO:0000313" key="6">
    <source>
        <dbReference type="Proteomes" id="UP001230051"/>
    </source>
</evidence>
<evidence type="ECO:0000256" key="3">
    <source>
        <dbReference type="SAM" id="Phobius"/>
    </source>
</evidence>
<dbReference type="SMART" id="SM00034">
    <property type="entry name" value="CLECT"/>
    <property type="match status" value="1"/>
</dbReference>
<dbReference type="EMBL" id="JAGXEW010000459">
    <property type="protein sequence ID" value="KAK1139258.1"/>
    <property type="molecule type" value="Genomic_DNA"/>
</dbReference>
<dbReference type="InterPro" id="IPR018378">
    <property type="entry name" value="C-type_lectin_CS"/>
</dbReference>
<organism evidence="5 6">
    <name type="scientific">Acipenser oxyrinchus oxyrinchus</name>
    <dbReference type="NCBI Taxonomy" id="40147"/>
    <lineage>
        <taxon>Eukaryota</taxon>
        <taxon>Metazoa</taxon>
        <taxon>Chordata</taxon>
        <taxon>Craniata</taxon>
        <taxon>Vertebrata</taxon>
        <taxon>Euteleostomi</taxon>
        <taxon>Actinopterygii</taxon>
        <taxon>Chondrostei</taxon>
        <taxon>Acipenseriformes</taxon>
        <taxon>Acipenseridae</taxon>
        <taxon>Acipenser</taxon>
    </lineage>
</organism>
<evidence type="ECO:0000256" key="1">
    <source>
        <dbReference type="ARBA" id="ARBA00022734"/>
    </source>
</evidence>
<dbReference type="Gene3D" id="3.10.100.10">
    <property type="entry name" value="Mannose-Binding Protein A, subunit A"/>
    <property type="match status" value="1"/>
</dbReference>
<dbReference type="GO" id="GO:0030246">
    <property type="term" value="F:carbohydrate binding"/>
    <property type="evidence" value="ECO:0007669"/>
    <property type="project" value="UniProtKB-KW"/>
</dbReference>
<evidence type="ECO:0000313" key="5">
    <source>
        <dbReference type="EMBL" id="KAK1139258.1"/>
    </source>
</evidence>
<keyword evidence="1" id="KW-0430">Lectin</keyword>
<dbReference type="AlphaFoldDB" id="A0AAD8FPP7"/>
<dbReference type="PROSITE" id="PS50041">
    <property type="entry name" value="C_TYPE_LECTIN_2"/>
    <property type="match status" value="1"/>
</dbReference>
<dbReference type="SUPFAM" id="SSF56436">
    <property type="entry name" value="C-type lectin-like"/>
    <property type="match status" value="1"/>
</dbReference>
<dbReference type="InterPro" id="IPR001304">
    <property type="entry name" value="C-type_lectin-like"/>
</dbReference>
<accession>A0AAD8FPP7</accession>
<dbReference type="Pfam" id="PF00059">
    <property type="entry name" value="Lectin_C"/>
    <property type="match status" value="1"/>
</dbReference>
<reference evidence="5" key="1">
    <citation type="submission" date="2022-02" db="EMBL/GenBank/DDBJ databases">
        <title>Atlantic sturgeon de novo genome assembly.</title>
        <authorList>
            <person name="Stock M."/>
            <person name="Klopp C."/>
            <person name="Guiguen Y."/>
            <person name="Cabau C."/>
            <person name="Parinello H."/>
            <person name="Santidrian Yebra-Pimentel E."/>
            <person name="Kuhl H."/>
            <person name="Dirks R.P."/>
            <person name="Guessner J."/>
            <person name="Wuertz S."/>
            <person name="Du K."/>
            <person name="Schartl M."/>
        </authorList>
    </citation>
    <scope>NUCLEOTIDE SEQUENCE</scope>
    <source>
        <strain evidence="5">STURGEONOMICS-FGT-2020</strain>
        <tissue evidence="5">Whole blood</tissue>
    </source>
</reference>
<dbReference type="InterPro" id="IPR050111">
    <property type="entry name" value="C-type_lectin/snaclec_domain"/>
</dbReference>
<dbReference type="PROSITE" id="PS00615">
    <property type="entry name" value="C_TYPE_LECTIN_1"/>
    <property type="match status" value="1"/>
</dbReference>
<proteinExistence type="predicted"/>
<name>A0AAD8FPP7_ACIOX</name>
<evidence type="ECO:0000259" key="4">
    <source>
        <dbReference type="PROSITE" id="PS50041"/>
    </source>
</evidence>